<evidence type="ECO:0000256" key="1">
    <source>
        <dbReference type="SAM" id="MobiDB-lite"/>
    </source>
</evidence>
<accession>A0A9P1KKM6</accession>
<gene>
    <name evidence="2" type="ORF">ARTHRO_60818</name>
</gene>
<evidence type="ECO:0000313" key="2">
    <source>
        <dbReference type="EMBL" id="CDM98217.1"/>
    </source>
</evidence>
<dbReference type="EMBL" id="FO818640">
    <property type="protein sequence ID" value="CDM98217.1"/>
    <property type="molecule type" value="Genomic_DNA"/>
</dbReference>
<dbReference type="AlphaFoldDB" id="A0A9P1KKM6"/>
<keyword evidence="3" id="KW-1185">Reference proteome</keyword>
<organism evidence="2 3">
    <name type="scientific">Limnospira indica PCC 8005</name>
    <dbReference type="NCBI Taxonomy" id="376219"/>
    <lineage>
        <taxon>Bacteria</taxon>
        <taxon>Bacillati</taxon>
        <taxon>Cyanobacteriota</taxon>
        <taxon>Cyanophyceae</taxon>
        <taxon>Oscillatoriophycideae</taxon>
        <taxon>Oscillatoriales</taxon>
        <taxon>Sirenicapillariaceae</taxon>
        <taxon>Limnospira</taxon>
    </lineage>
</organism>
<dbReference type="Proteomes" id="UP000032946">
    <property type="component" value="Chromosome"/>
</dbReference>
<feature type="region of interest" description="Disordered" evidence="1">
    <location>
        <begin position="102"/>
        <end position="124"/>
    </location>
</feature>
<protein>
    <submittedName>
        <fullName evidence="2">Uncharacterized protein</fullName>
    </submittedName>
</protein>
<evidence type="ECO:0000313" key="3">
    <source>
        <dbReference type="Proteomes" id="UP000032946"/>
    </source>
</evidence>
<proteinExistence type="predicted"/>
<dbReference type="RefSeq" id="WP_006622824.1">
    <property type="nucleotide sequence ID" value="NZ_FO818640.1"/>
</dbReference>
<name>A0A9P1KKM6_9CYAN</name>
<feature type="compositionally biased region" description="Polar residues" evidence="1">
    <location>
        <begin position="105"/>
        <end position="124"/>
    </location>
</feature>
<reference evidence="2 3" key="1">
    <citation type="submission" date="2014-02" db="EMBL/GenBank/DDBJ databases">
        <authorList>
            <person name="Genoscope - CEA"/>
        </authorList>
    </citation>
    <scope>NUCLEOTIDE SEQUENCE [LARGE SCALE GENOMIC DNA]</scope>
    <source>
        <strain evidence="2 3">PCC 8005</strain>
    </source>
</reference>
<sequence length="124" mass="14173">MSFEEQNLAAFVQLLQEQPQLFTDPKRQELLKLIEPLADDTETLSSAISMWYEQYNNIVNSQFQILNNYIYSQQSEPSDQRLAGTTSFSSTPSQPRITKELLKNSIVQSQPTKQTPPKKSSTDN</sequence>
<feature type="region of interest" description="Disordered" evidence="1">
    <location>
        <begin position="76"/>
        <end position="95"/>
    </location>
</feature>